<dbReference type="PROSITE" id="PS50987">
    <property type="entry name" value="HTH_ARSR_2"/>
    <property type="match status" value="1"/>
</dbReference>
<dbReference type="GO" id="GO:0003677">
    <property type="term" value="F:DNA binding"/>
    <property type="evidence" value="ECO:0007669"/>
    <property type="project" value="TreeGrafter"/>
</dbReference>
<dbReference type="PANTHER" id="PTHR39168">
    <property type="entry name" value="TRANSCRIPTIONAL REGULATOR-RELATED"/>
    <property type="match status" value="1"/>
</dbReference>
<name>A0AAD1M8E9_9MYCO</name>
<dbReference type="Gene3D" id="1.10.10.10">
    <property type="entry name" value="Winged helix-like DNA-binding domain superfamily/Winged helix DNA-binding domain"/>
    <property type="match status" value="1"/>
</dbReference>
<dbReference type="GO" id="GO:0010288">
    <property type="term" value="P:response to lead ion"/>
    <property type="evidence" value="ECO:0007669"/>
    <property type="project" value="TreeGrafter"/>
</dbReference>
<gene>
    <name evidence="2" type="ORF">MMOR_44050</name>
</gene>
<dbReference type="NCBIfam" id="NF033788">
    <property type="entry name" value="HTH_metalloreg"/>
    <property type="match status" value="1"/>
</dbReference>
<dbReference type="InterPro" id="IPR052543">
    <property type="entry name" value="HTH_Metal-responsive_Reg"/>
</dbReference>
<dbReference type="EMBL" id="AP022560">
    <property type="protein sequence ID" value="BBX03469.1"/>
    <property type="molecule type" value="Genomic_DNA"/>
</dbReference>
<dbReference type="GO" id="GO:0097063">
    <property type="term" value="F:cadmium ion sensor activity"/>
    <property type="evidence" value="ECO:0007669"/>
    <property type="project" value="TreeGrafter"/>
</dbReference>
<dbReference type="RefSeq" id="WP_083157734.1">
    <property type="nucleotide sequence ID" value="NZ_AP022560.1"/>
</dbReference>
<dbReference type="PANTHER" id="PTHR39168:SF1">
    <property type="entry name" value="TRANSCRIPTIONAL REGULATORY PROTEIN"/>
    <property type="match status" value="1"/>
</dbReference>
<dbReference type="GO" id="GO:0046686">
    <property type="term" value="P:response to cadmium ion"/>
    <property type="evidence" value="ECO:0007669"/>
    <property type="project" value="TreeGrafter"/>
</dbReference>
<dbReference type="InterPro" id="IPR001845">
    <property type="entry name" value="HTH_ArsR_DNA-bd_dom"/>
</dbReference>
<evidence type="ECO:0000313" key="2">
    <source>
        <dbReference type="EMBL" id="BBX03469.1"/>
    </source>
</evidence>
<dbReference type="Proteomes" id="UP000466681">
    <property type="component" value="Chromosome"/>
</dbReference>
<dbReference type="KEGG" id="mmor:MMOR_44050"/>
<accession>A0AAD1M8E9</accession>
<reference evidence="2 3" key="1">
    <citation type="journal article" date="2019" name="Emerg. Microbes Infect.">
        <title>Comprehensive subspecies identification of 175 nontuberculous mycobacteria species based on 7547 genomic profiles.</title>
        <authorList>
            <person name="Matsumoto Y."/>
            <person name="Kinjo T."/>
            <person name="Motooka D."/>
            <person name="Nabeya D."/>
            <person name="Jung N."/>
            <person name="Uechi K."/>
            <person name="Horii T."/>
            <person name="Iida T."/>
            <person name="Fujita J."/>
            <person name="Nakamura S."/>
        </authorList>
    </citation>
    <scope>NUCLEOTIDE SEQUENCE [LARGE SCALE GENOMIC DNA]</scope>
    <source>
        <strain evidence="2 3">JCM 6375</strain>
    </source>
</reference>
<dbReference type="GO" id="GO:0003700">
    <property type="term" value="F:DNA-binding transcription factor activity"/>
    <property type="evidence" value="ECO:0007669"/>
    <property type="project" value="InterPro"/>
</dbReference>
<dbReference type="PRINTS" id="PR00778">
    <property type="entry name" value="HTHARSR"/>
</dbReference>
<dbReference type="InterPro" id="IPR036390">
    <property type="entry name" value="WH_DNA-bd_sf"/>
</dbReference>
<dbReference type="GO" id="GO:0032791">
    <property type="term" value="F:lead ion binding"/>
    <property type="evidence" value="ECO:0007669"/>
    <property type="project" value="TreeGrafter"/>
</dbReference>
<dbReference type="SUPFAM" id="SSF46785">
    <property type="entry name" value="Winged helix' DNA-binding domain"/>
    <property type="match status" value="1"/>
</dbReference>
<dbReference type="InterPro" id="IPR011991">
    <property type="entry name" value="ArsR-like_HTH"/>
</dbReference>
<keyword evidence="3" id="KW-1185">Reference proteome</keyword>
<organism evidence="2 3">
    <name type="scientific">Mycolicibacterium moriokaense</name>
    <dbReference type="NCBI Taxonomy" id="39691"/>
    <lineage>
        <taxon>Bacteria</taxon>
        <taxon>Bacillati</taxon>
        <taxon>Actinomycetota</taxon>
        <taxon>Actinomycetes</taxon>
        <taxon>Mycobacteriales</taxon>
        <taxon>Mycobacteriaceae</taxon>
        <taxon>Mycolicibacterium</taxon>
    </lineage>
</organism>
<proteinExistence type="predicted"/>
<protein>
    <submittedName>
        <fullName evidence="2">Transcriptional regulator</fullName>
    </submittedName>
</protein>
<dbReference type="CDD" id="cd00090">
    <property type="entry name" value="HTH_ARSR"/>
    <property type="match status" value="1"/>
</dbReference>
<sequence length="253" mass="27663">MRDATEIATSDVDIAALATLLADPARCKVLLALDDGRALPASVLADEASISRSTASSHLAKLTAAGLLTVEAHGRNRYYRLAGPEVGALLEQLGRLSPSRPVRSLREGTRAARLRSARTCYDHIAGRLGVRVMGSLLARNALVGGDGRYDPMRDSHDRLSTAGHEITYELTESGHEFLADAGVEIPTGRRPLIRYCVDWTEQRHHLSGALGRAVFDRFLAAGWVKRATRSRALTVTDRGREALRDRFGIDWTR</sequence>
<feature type="domain" description="HTH arsR-type" evidence="1">
    <location>
        <begin position="7"/>
        <end position="101"/>
    </location>
</feature>
<evidence type="ECO:0000313" key="3">
    <source>
        <dbReference type="Proteomes" id="UP000466681"/>
    </source>
</evidence>
<dbReference type="SMART" id="SM00418">
    <property type="entry name" value="HTH_ARSR"/>
    <property type="match status" value="1"/>
</dbReference>
<evidence type="ECO:0000259" key="1">
    <source>
        <dbReference type="PROSITE" id="PS50987"/>
    </source>
</evidence>
<dbReference type="AlphaFoldDB" id="A0AAD1M8E9"/>
<dbReference type="Pfam" id="PF12840">
    <property type="entry name" value="HTH_20"/>
    <property type="match status" value="1"/>
</dbReference>
<dbReference type="InterPro" id="IPR036388">
    <property type="entry name" value="WH-like_DNA-bd_sf"/>
</dbReference>